<dbReference type="Pfam" id="PF07687">
    <property type="entry name" value="M20_dimer"/>
    <property type="match status" value="1"/>
</dbReference>
<feature type="domain" description="Peptidase M20 dimerisation" evidence="1">
    <location>
        <begin position="233"/>
        <end position="328"/>
    </location>
</feature>
<sequence>MMKAEKWQTKEQLIELLAKLVSYPSVTGSPAEVELARALVEEIRTLPYFQAHPDLVQLHPTGDGRYFVTALAKKAEPVAPTVVLVSHFDVVDVQDFGEWKPLAFDVKGLTEAYRQNQQKLPQQVQDDLAKGEWLFGRGSMDMKAGLVLQMSMLERACAGEFEGNVLLLAVPDEEVNSLGMRAAVPALLQLSREHGLDYHACLNCEPVFSAYPGDESTYVYSGSLGKVLPGFYCYGKETHVGEPFSGLNANVMASRIACELELNTDFCEVVEGEVTPPPTSLQQKDLKKEYSVQIPDRAVALFNLFLMEKSIAEVTSELRQLAEQAARKIEQDYAARAAVFAGMNQSEPTSMSVRVLHFEEMLAYVTDKLGKERVDRIQEQVMAEREGMDDREVTIRLIDELGLLCKELAPMIVLFYAPPYYPPVSSRRHPRITGVIAEVIDRAAAKHQLELKHQHYFQGLSDLSYTGLPQDDQAVQPLVENMPLWEKGYSLPIRELVELNMPVMNLGPFGKDAHKWTERLDVQSAFDTMTDLVPFAIEKLLEKKS</sequence>
<dbReference type="PIRSF" id="PIRSF010386">
    <property type="entry name" value="RocB"/>
    <property type="match status" value="1"/>
</dbReference>
<accession>A0A7T5EMH4</accession>
<evidence type="ECO:0000313" key="2">
    <source>
        <dbReference type="EMBL" id="QQE75307.1"/>
    </source>
</evidence>
<dbReference type="InterPro" id="IPR050072">
    <property type="entry name" value="Peptidase_M20A"/>
</dbReference>
<name>A0A7T5EMH4_9BACL</name>
<dbReference type="RefSeq" id="WP_198828836.1">
    <property type="nucleotide sequence ID" value="NZ_CP066308.1"/>
</dbReference>
<gene>
    <name evidence="2" type="ORF">JD108_05110</name>
    <name evidence="3" type="ORF">KDJ56_04790</name>
</gene>
<dbReference type="SUPFAM" id="SSF53187">
    <property type="entry name" value="Zn-dependent exopeptidases"/>
    <property type="match status" value="1"/>
</dbReference>
<evidence type="ECO:0000313" key="3">
    <source>
        <dbReference type="EMBL" id="QUO42334.1"/>
    </source>
</evidence>
<dbReference type="Pfam" id="PF01546">
    <property type="entry name" value="Peptidase_M20"/>
    <property type="match status" value="1"/>
</dbReference>
<dbReference type="InterPro" id="IPR011650">
    <property type="entry name" value="Peptidase_M20_dimer"/>
</dbReference>
<dbReference type="Proteomes" id="UP000595847">
    <property type="component" value="Chromosome"/>
</dbReference>
<dbReference type="Gene3D" id="3.40.630.10">
    <property type="entry name" value="Zn peptidases"/>
    <property type="match status" value="1"/>
</dbReference>
<reference evidence="2 4" key="1">
    <citation type="submission" date="2020-12" db="EMBL/GenBank/DDBJ databases">
        <title>strain FJAT-54423T represents a novel species of the genus Brevibacillus.</title>
        <authorList>
            <person name="Tang R."/>
        </authorList>
    </citation>
    <scope>NUCLEOTIDE SEQUENCE [LARGE SCALE GENOMIC DNA]</scope>
    <source>
        <strain evidence="2 4">FJAT-54423</strain>
    </source>
</reference>
<dbReference type="Proteomes" id="UP000677234">
    <property type="component" value="Chromosome"/>
</dbReference>
<dbReference type="InterPro" id="IPR002933">
    <property type="entry name" value="Peptidase_M20"/>
</dbReference>
<dbReference type="AlphaFoldDB" id="A0A7T5EMH4"/>
<dbReference type="GO" id="GO:0016787">
    <property type="term" value="F:hydrolase activity"/>
    <property type="evidence" value="ECO:0007669"/>
    <property type="project" value="UniProtKB-KW"/>
</dbReference>
<keyword evidence="2" id="KW-0378">Hydrolase</keyword>
<evidence type="ECO:0000259" key="1">
    <source>
        <dbReference type="Pfam" id="PF07687"/>
    </source>
</evidence>
<dbReference type="EMBL" id="CP066308">
    <property type="protein sequence ID" value="QQE75307.1"/>
    <property type="molecule type" value="Genomic_DNA"/>
</dbReference>
<keyword evidence="5" id="KW-1185">Reference proteome</keyword>
<reference evidence="3" key="2">
    <citation type="submission" date="2021-04" db="EMBL/GenBank/DDBJ databases">
        <title>Brevibacillus composti FJAT-54423, complete genome.</title>
        <authorList>
            <person name="Tang R."/>
        </authorList>
    </citation>
    <scope>NUCLEOTIDE SEQUENCE</scope>
    <source>
        <strain evidence="3">FJAT-54424</strain>
    </source>
</reference>
<dbReference type="PANTHER" id="PTHR43808">
    <property type="entry name" value="ACETYLORNITHINE DEACETYLASE"/>
    <property type="match status" value="1"/>
</dbReference>
<dbReference type="PANTHER" id="PTHR43808:SF27">
    <property type="entry name" value="PROTEIN ROCB"/>
    <property type="match status" value="1"/>
</dbReference>
<dbReference type="KEGG" id="bcop:JD108_05110"/>
<evidence type="ECO:0000313" key="4">
    <source>
        <dbReference type="Proteomes" id="UP000595847"/>
    </source>
</evidence>
<evidence type="ECO:0000313" key="5">
    <source>
        <dbReference type="Proteomes" id="UP000677234"/>
    </source>
</evidence>
<dbReference type="InterPro" id="IPR012166">
    <property type="entry name" value="Uncharacterised_RocB"/>
</dbReference>
<protein>
    <submittedName>
        <fullName evidence="2">M20/M25/M40 family metallo-hydrolase</fullName>
    </submittedName>
</protein>
<proteinExistence type="predicted"/>
<organism evidence="2 4">
    <name type="scientific">Brevibacillus composti</name>
    <dbReference type="NCBI Taxonomy" id="2796470"/>
    <lineage>
        <taxon>Bacteria</taxon>
        <taxon>Bacillati</taxon>
        <taxon>Bacillota</taxon>
        <taxon>Bacilli</taxon>
        <taxon>Bacillales</taxon>
        <taxon>Paenibacillaceae</taxon>
        <taxon>Brevibacillus</taxon>
    </lineage>
</organism>
<dbReference type="EMBL" id="CP073708">
    <property type="protein sequence ID" value="QUO42334.1"/>
    <property type="molecule type" value="Genomic_DNA"/>
</dbReference>